<dbReference type="Pfam" id="PF02595">
    <property type="entry name" value="Gly_kinase"/>
    <property type="match status" value="1"/>
</dbReference>
<dbReference type="EMBL" id="BSDY01000008">
    <property type="protein sequence ID" value="GLI56471.1"/>
    <property type="molecule type" value="Genomic_DNA"/>
</dbReference>
<organism evidence="5 6">
    <name type="scientific">Propionigenium maris DSM 9537</name>
    <dbReference type="NCBI Taxonomy" id="1123000"/>
    <lineage>
        <taxon>Bacteria</taxon>
        <taxon>Fusobacteriati</taxon>
        <taxon>Fusobacteriota</taxon>
        <taxon>Fusobacteriia</taxon>
        <taxon>Fusobacteriales</taxon>
        <taxon>Fusobacteriaceae</taxon>
        <taxon>Propionigenium</taxon>
    </lineage>
</organism>
<evidence type="ECO:0000256" key="1">
    <source>
        <dbReference type="ARBA" id="ARBA00006284"/>
    </source>
</evidence>
<dbReference type="PIRSF" id="PIRSF006078">
    <property type="entry name" value="GlxK"/>
    <property type="match status" value="1"/>
</dbReference>
<dbReference type="InterPro" id="IPR036129">
    <property type="entry name" value="Glycerate_kinase_sf"/>
</dbReference>
<dbReference type="SUPFAM" id="SSF110738">
    <property type="entry name" value="Glycerate kinase I"/>
    <property type="match status" value="1"/>
</dbReference>
<dbReference type="InterPro" id="IPR004381">
    <property type="entry name" value="Glycerate_kinase"/>
</dbReference>
<dbReference type="PANTHER" id="PTHR21599:SF0">
    <property type="entry name" value="GLYCERATE KINASE"/>
    <property type="match status" value="1"/>
</dbReference>
<dbReference type="RefSeq" id="WP_281835656.1">
    <property type="nucleotide sequence ID" value="NZ_BSDY01000008.1"/>
</dbReference>
<dbReference type="Gene3D" id="3.40.50.10350">
    <property type="entry name" value="Glycerate kinase, domain 1"/>
    <property type="match status" value="1"/>
</dbReference>
<dbReference type="AlphaFoldDB" id="A0A9W6GMD8"/>
<evidence type="ECO:0000313" key="5">
    <source>
        <dbReference type="EMBL" id="GLI56471.1"/>
    </source>
</evidence>
<gene>
    <name evidence="5" type="primary">garK</name>
    <name evidence="5" type="ORF">PM10SUCC1_19850</name>
</gene>
<comment type="similarity">
    <text evidence="1 4">Belongs to the glycerate kinase type-1 family.</text>
</comment>
<dbReference type="Gene3D" id="3.90.1510.10">
    <property type="entry name" value="Glycerate kinase, domain 2"/>
    <property type="match status" value="1"/>
</dbReference>
<dbReference type="PANTHER" id="PTHR21599">
    <property type="entry name" value="GLYCERATE KINASE"/>
    <property type="match status" value="1"/>
</dbReference>
<dbReference type="GO" id="GO:0008887">
    <property type="term" value="F:glycerate kinase activity"/>
    <property type="evidence" value="ECO:0007669"/>
    <property type="project" value="UniProtKB-UniRule"/>
</dbReference>
<keyword evidence="6" id="KW-1185">Reference proteome</keyword>
<dbReference type="InterPro" id="IPR018193">
    <property type="entry name" value="Glyc_kinase_flavodox-like_fold"/>
</dbReference>
<evidence type="ECO:0000256" key="3">
    <source>
        <dbReference type="ARBA" id="ARBA00022777"/>
    </source>
</evidence>
<dbReference type="NCBIfam" id="TIGR00045">
    <property type="entry name" value="glycerate kinase"/>
    <property type="match status" value="1"/>
</dbReference>
<dbReference type="InterPro" id="IPR018197">
    <property type="entry name" value="Glycerate_kinase_RE-like"/>
</dbReference>
<reference evidence="5" key="1">
    <citation type="submission" date="2022-12" db="EMBL/GenBank/DDBJ databases">
        <title>Reference genome sequencing for broad-spectrum identification of bacterial and archaeal isolates by mass spectrometry.</title>
        <authorList>
            <person name="Sekiguchi Y."/>
            <person name="Tourlousse D.M."/>
        </authorList>
    </citation>
    <scope>NUCLEOTIDE SEQUENCE</scope>
    <source>
        <strain evidence="5">10succ1</strain>
    </source>
</reference>
<protein>
    <submittedName>
        <fullName evidence="5">Glycerate kinase</fullName>
    </submittedName>
</protein>
<sequence length="383" mass="40598">MKVVVAIDSFKGSLSSYELGETIERGIKRGYDDAEVTKVPIADGGEGTVEALVEGTGGEFIDIEVMGPLMRPLTARYGIMGNGKTAVMEMAAASGLPLVAPEERDPSKTTTYGTGEMIRDAVGRGCREFLVGIGGSATNDAGLGMMQALGHKFFDKDGNELGYGGEIMERVAHIDSSGALPELAECEFLIACDVDNPFHGPRGAAHVYGRQKGASDAMVETLDRGLVVLAETLKRELGKDVAELPGAGAAGGLGGGFVAFLDGRLEPGIDIVLKEVDMAKEIEGADFVITGEGRIDFQSVMGKAPTGVSKLCKEHGIPVIAIAGCVADDADATHDYGIEALFSTINYPVSLEDAMEHDRARLFVEKNVEEIFRLIRVCERKYS</sequence>
<name>A0A9W6GMD8_9FUSO</name>
<keyword evidence="2 4" id="KW-0808">Transferase</keyword>
<keyword evidence="3 4" id="KW-0418">Kinase</keyword>
<comment type="caution">
    <text evidence="5">The sequence shown here is derived from an EMBL/GenBank/DDBJ whole genome shotgun (WGS) entry which is preliminary data.</text>
</comment>
<dbReference type="GO" id="GO:0031388">
    <property type="term" value="P:organic acid phosphorylation"/>
    <property type="evidence" value="ECO:0007669"/>
    <property type="project" value="UniProtKB-UniRule"/>
</dbReference>
<evidence type="ECO:0000313" key="6">
    <source>
        <dbReference type="Proteomes" id="UP001144471"/>
    </source>
</evidence>
<evidence type="ECO:0000256" key="2">
    <source>
        <dbReference type="ARBA" id="ARBA00022679"/>
    </source>
</evidence>
<evidence type="ECO:0000256" key="4">
    <source>
        <dbReference type="PIRNR" id="PIRNR006078"/>
    </source>
</evidence>
<proteinExistence type="inferred from homology"/>
<accession>A0A9W6GMD8</accession>
<dbReference type="Proteomes" id="UP001144471">
    <property type="component" value="Unassembled WGS sequence"/>
</dbReference>